<keyword evidence="3" id="KW-1185">Reference proteome</keyword>
<evidence type="ECO:0000313" key="2">
    <source>
        <dbReference type="EMBL" id="MEQ4485268.1"/>
    </source>
</evidence>
<proteinExistence type="predicted"/>
<dbReference type="InterPro" id="IPR052196">
    <property type="entry name" value="Bact_Kbp"/>
</dbReference>
<dbReference type="PANTHER" id="PTHR34700:SF4">
    <property type="entry name" value="PHAGE-LIKE ELEMENT PBSX PROTEIN XKDP"/>
    <property type="match status" value="1"/>
</dbReference>
<gene>
    <name evidence="2" type="ORF">QJS35_23035</name>
</gene>
<dbReference type="PANTHER" id="PTHR34700">
    <property type="entry name" value="POTASSIUM BINDING PROTEIN KBP"/>
    <property type="match status" value="1"/>
</dbReference>
<dbReference type="InterPro" id="IPR018392">
    <property type="entry name" value="LysM"/>
</dbReference>
<dbReference type="PROSITE" id="PS51782">
    <property type="entry name" value="LYSM"/>
    <property type="match status" value="1"/>
</dbReference>
<comment type="caution">
    <text evidence="2">The sequence shown here is derived from an EMBL/GenBank/DDBJ whole genome shotgun (WGS) entry which is preliminary data.</text>
</comment>
<feature type="domain" description="LysM" evidence="1">
    <location>
        <begin position="166"/>
        <end position="216"/>
    </location>
</feature>
<organism evidence="2 3">
    <name type="scientific">Cohnella silvisoli</name>
    <dbReference type="NCBI Taxonomy" id="2873699"/>
    <lineage>
        <taxon>Bacteria</taxon>
        <taxon>Bacillati</taxon>
        <taxon>Bacillota</taxon>
        <taxon>Bacilli</taxon>
        <taxon>Bacillales</taxon>
        <taxon>Paenibacillaceae</taxon>
        <taxon>Cohnella</taxon>
    </lineage>
</organism>
<dbReference type="RefSeq" id="WP_232187301.1">
    <property type="nucleotide sequence ID" value="NZ_JAIOAP010000012.1"/>
</dbReference>
<dbReference type="CDD" id="cd00118">
    <property type="entry name" value="LysM"/>
    <property type="match status" value="1"/>
</dbReference>
<reference evidence="2 3" key="1">
    <citation type="journal article" date="2023" name="Genome Announc.">
        <title>Pan-Genome Analyses of the Genus Cohnella and Proposal of the Novel Species Cohnella silvisoli sp. nov., Isolated from Forest Soil.</title>
        <authorList>
            <person name="Wang C."/>
            <person name="Mao L."/>
            <person name="Bao G."/>
            <person name="Zhu H."/>
        </authorList>
    </citation>
    <scope>NUCLEOTIDE SEQUENCE [LARGE SCALE GENOMIC DNA]</scope>
    <source>
        <strain evidence="2 3">NL03-T5-1</strain>
    </source>
</reference>
<protein>
    <submittedName>
        <fullName evidence="2">LysM peptidoglycan-binding domain-containing protein</fullName>
    </submittedName>
</protein>
<dbReference type="EMBL" id="JASKHM010000014">
    <property type="protein sequence ID" value="MEQ4485268.1"/>
    <property type="molecule type" value="Genomic_DNA"/>
</dbReference>
<dbReference type="SUPFAM" id="SSF54106">
    <property type="entry name" value="LysM domain"/>
    <property type="match status" value="1"/>
</dbReference>
<dbReference type="Pfam" id="PF01476">
    <property type="entry name" value="LysM"/>
    <property type="match status" value="1"/>
</dbReference>
<evidence type="ECO:0000313" key="3">
    <source>
        <dbReference type="Proteomes" id="UP001493487"/>
    </source>
</evidence>
<name>A0ABV1KYZ9_9BACL</name>
<sequence>MEFWLKFNNEEETLQLPVNPAEITVNSPFGFEDVSVSNFGEYTVIGNNQLRSYTISSFFPRDHNESFCAYSNLPEPWSAARQIERWQKSGKPVRFVVTGSAGIDIPATIRNFTFGERGGEPGDVYYALEMKEYVFIGASRKFGDVAKKSPEVRIAAMRPSTKETPSSYAVKSGDSLWKIAARVYGNGDDWRKIYDKNRTVIGANPNLLQPGQKLVIPSVGKN</sequence>
<dbReference type="Gene3D" id="3.10.350.10">
    <property type="entry name" value="LysM domain"/>
    <property type="match status" value="1"/>
</dbReference>
<accession>A0ABV1KYZ9</accession>
<dbReference type="Proteomes" id="UP001493487">
    <property type="component" value="Unassembled WGS sequence"/>
</dbReference>
<evidence type="ECO:0000259" key="1">
    <source>
        <dbReference type="PROSITE" id="PS51782"/>
    </source>
</evidence>
<dbReference type="InterPro" id="IPR036779">
    <property type="entry name" value="LysM_dom_sf"/>
</dbReference>
<dbReference type="SMART" id="SM00257">
    <property type="entry name" value="LysM"/>
    <property type="match status" value="1"/>
</dbReference>